<evidence type="ECO:0000313" key="7">
    <source>
        <dbReference type="EMBL" id="OXA63510.1"/>
    </source>
</evidence>
<dbReference type="EMBL" id="LNIX01000001">
    <property type="protein sequence ID" value="OXA63510.1"/>
    <property type="molecule type" value="Genomic_DNA"/>
</dbReference>
<dbReference type="Pfam" id="PF00082">
    <property type="entry name" value="Peptidase_S8"/>
    <property type="match status" value="1"/>
</dbReference>
<name>A0A226F2E4_FOLCA</name>
<dbReference type="AlphaFoldDB" id="A0A226F2E4"/>
<evidence type="ECO:0000256" key="4">
    <source>
        <dbReference type="ARBA" id="ARBA00022825"/>
    </source>
</evidence>
<keyword evidence="8" id="KW-1185">Reference proteome</keyword>
<dbReference type="InterPro" id="IPR000209">
    <property type="entry name" value="Peptidase_S8/S53_dom"/>
</dbReference>
<comment type="similarity">
    <text evidence="1 5">Belongs to the peptidase S8 family.</text>
</comment>
<gene>
    <name evidence="7" type="ORF">Fcan01_00955</name>
</gene>
<organism evidence="7 8">
    <name type="scientific">Folsomia candida</name>
    <name type="common">Springtail</name>
    <dbReference type="NCBI Taxonomy" id="158441"/>
    <lineage>
        <taxon>Eukaryota</taxon>
        <taxon>Metazoa</taxon>
        <taxon>Ecdysozoa</taxon>
        <taxon>Arthropoda</taxon>
        <taxon>Hexapoda</taxon>
        <taxon>Collembola</taxon>
        <taxon>Entomobryomorpha</taxon>
        <taxon>Isotomoidea</taxon>
        <taxon>Isotomidae</taxon>
        <taxon>Proisotominae</taxon>
        <taxon>Folsomia</taxon>
    </lineage>
</organism>
<dbReference type="PROSITE" id="PS00138">
    <property type="entry name" value="SUBTILASE_SER"/>
    <property type="match status" value="1"/>
</dbReference>
<dbReference type="InterPro" id="IPR015500">
    <property type="entry name" value="Peptidase_S8_subtilisin-rel"/>
</dbReference>
<dbReference type="GO" id="GO:0006508">
    <property type="term" value="P:proteolysis"/>
    <property type="evidence" value="ECO:0007669"/>
    <property type="project" value="UniProtKB-KW"/>
</dbReference>
<dbReference type="OrthoDB" id="1740355at2759"/>
<dbReference type="GO" id="GO:0004252">
    <property type="term" value="F:serine-type endopeptidase activity"/>
    <property type="evidence" value="ECO:0007669"/>
    <property type="project" value="UniProtKB-UniRule"/>
</dbReference>
<dbReference type="PANTHER" id="PTHR43399">
    <property type="entry name" value="SUBTILISIN-RELATED"/>
    <property type="match status" value="1"/>
</dbReference>
<dbReference type="OMA" id="ARWIACK"/>
<dbReference type="Gene3D" id="3.40.50.200">
    <property type="entry name" value="Peptidase S8/S53 domain"/>
    <property type="match status" value="1"/>
</dbReference>
<dbReference type="InterPro" id="IPR023828">
    <property type="entry name" value="Peptidase_S8_Ser-AS"/>
</dbReference>
<evidence type="ECO:0000256" key="1">
    <source>
        <dbReference type="ARBA" id="ARBA00011073"/>
    </source>
</evidence>
<keyword evidence="3 5" id="KW-0378">Hydrolase</keyword>
<dbReference type="PROSITE" id="PS51892">
    <property type="entry name" value="SUBTILASE"/>
    <property type="match status" value="1"/>
</dbReference>
<keyword evidence="2 5" id="KW-0645">Protease</keyword>
<evidence type="ECO:0000256" key="2">
    <source>
        <dbReference type="ARBA" id="ARBA00022670"/>
    </source>
</evidence>
<dbReference type="PRINTS" id="PR00723">
    <property type="entry name" value="SUBTILISIN"/>
</dbReference>
<feature type="active site" description="Charge relay system" evidence="5">
    <location>
        <position position="332"/>
    </location>
</feature>
<evidence type="ECO:0000259" key="6">
    <source>
        <dbReference type="Pfam" id="PF00082"/>
    </source>
</evidence>
<evidence type="ECO:0000256" key="3">
    <source>
        <dbReference type="ARBA" id="ARBA00022801"/>
    </source>
</evidence>
<protein>
    <submittedName>
        <fullName evidence="7">Bacillopeptidase F</fullName>
    </submittedName>
</protein>
<dbReference type="InterPro" id="IPR036852">
    <property type="entry name" value="Peptidase_S8/S53_dom_sf"/>
</dbReference>
<sequence>MDQITFRDYQTSWKVQSSSRHWISAYATQSDTYLQIIHNRPLKISRIPDSINPTWYYHPLYGIESSIDKLTFTRAWSRKFHLTHHPAVGIFLQKAPVPRSSTQSRLLLRPIAMSKFVLLLALAATAVYAAPSSKIEARLAATLAFSSSTANVLVSFPGTTGPVLARFEKTTFATRGARATAIADALRANSVQAQSEARALLDSASISYEVFWITNQIYIRNADAALVSKLAGLQSVAEISQEFEVSVIPHHIEGQTARKAGILAEWGVENIEAPAAWALPGGNNGAGAIVAGIDTGVHATHIDLADNFVGTNYGWRDVTLFGTQTPRDDNGHGTHTMGTIVGANGIGVAPGARWIACKALSAQGSGTNAGLISCGQWVACPTLPNGQSPDCTKIPHVVSNSWGGGQANPFYNEVINTWHSMNIVPIFANGNSGPACTTANSPADSLAGVIGVGATTDTNGLASFSSKGPTIGGRPKPDISAPGQNIRSAWHTPGTNAYNTISGTSMAAPHVAGVAALLKAHNSDLTWEQINANMNSNANTQNVVPTGQNCGGVDESIFPNMAFGSGIVNARASLAAAIAGK</sequence>
<evidence type="ECO:0000313" key="8">
    <source>
        <dbReference type="Proteomes" id="UP000198287"/>
    </source>
</evidence>
<keyword evidence="4 5" id="KW-0720">Serine protease</keyword>
<feature type="active site" description="Charge relay system" evidence="5">
    <location>
        <position position="294"/>
    </location>
</feature>
<reference evidence="7 8" key="1">
    <citation type="submission" date="2015-12" db="EMBL/GenBank/DDBJ databases">
        <title>The genome of Folsomia candida.</title>
        <authorList>
            <person name="Faddeeva A."/>
            <person name="Derks M.F."/>
            <person name="Anvar Y."/>
            <person name="Smit S."/>
            <person name="Van Straalen N."/>
            <person name="Roelofs D."/>
        </authorList>
    </citation>
    <scope>NUCLEOTIDE SEQUENCE [LARGE SCALE GENOMIC DNA]</scope>
    <source>
        <strain evidence="7 8">VU population</strain>
        <tissue evidence="7">Whole body</tissue>
    </source>
</reference>
<feature type="domain" description="Peptidase S8/S53" evidence="6">
    <location>
        <begin position="285"/>
        <end position="540"/>
    </location>
</feature>
<feature type="active site" description="Charge relay system" evidence="5">
    <location>
        <position position="505"/>
    </location>
</feature>
<accession>A0A226F2E4</accession>
<proteinExistence type="inferred from homology"/>
<dbReference type="PANTHER" id="PTHR43399:SF4">
    <property type="entry name" value="CELL WALL-ASSOCIATED PROTEASE"/>
    <property type="match status" value="1"/>
</dbReference>
<dbReference type="SUPFAM" id="SSF52743">
    <property type="entry name" value="Subtilisin-like"/>
    <property type="match status" value="1"/>
</dbReference>
<dbReference type="Proteomes" id="UP000198287">
    <property type="component" value="Unassembled WGS sequence"/>
</dbReference>
<comment type="caution">
    <text evidence="7">The sequence shown here is derived from an EMBL/GenBank/DDBJ whole genome shotgun (WGS) entry which is preliminary data.</text>
</comment>
<evidence type="ECO:0000256" key="5">
    <source>
        <dbReference type="PROSITE-ProRule" id="PRU01240"/>
    </source>
</evidence>
<dbReference type="InterPro" id="IPR051048">
    <property type="entry name" value="Peptidase_S8/S53_subtilisin"/>
</dbReference>